<gene>
    <name evidence="1" type="ORF">THAOC_31307</name>
</gene>
<dbReference type="PANTHER" id="PTHR43642">
    <property type="entry name" value="HYBRID SIGNAL TRANSDUCTION HISTIDINE KINASE G"/>
    <property type="match status" value="1"/>
</dbReference>
<organism evidence="1 2">
    <name type="scientific">Thalassiosira oceanica</name>
    <name type="common">Marine diatom</name>
    <dbReference type="NCBI Taxonomy" id="159749"/>
    <lineage>
        <taxon>Eukaryota</taxon>
        <taxon>Sar</taxon>
        <taxon>Stramenopiles</taxon>
        <taxon>Ochrophyta</taxon>
        <taxon>Bacillariophyta</taxon>
        <taxon>Coscinodiscophyceae</taxon>
        <taxon>Thalassiosirophycidae</taxon>
        <taxon>Thalassiosirales</taxon>
        <taxon>Thalassiosiraceae</taxon>
        <taxon>Thalassiosira</taxon>
    </lineage>
</organism>
<proteinExistence type="predicted"/>
<dbReference type="OrthoDB" id="44112at2759"/>
<evidence type="ECO:0000313" key="2">
    <source>
        <dbReference type="Proteomes" id="UP000266841"/>
    </source>
</evidence>
<protein>
    <recommendedName>
        <fullName evidence="3">KIF-binding protein</fullName>
    </recommendedName>
</protein>
<dbReference type="eggNOG" id="ENOG502SDA5">
    <property type="taxonomic scope" value="Eukaryota"/>
</dbReference>
<dbReference type="EMBL" id="AGNL01044438">
    <property type="protein sequence ID" value="EJK49785.1"/>
    <property type="molecule type" value="Genomic_DNA"/>
</dbReference>
<evidence type="ECO:0000313" key="1">
    <source>
        <dbReference type="EMBL" id="EJK49785.1"/>
    </source>
</evidence>
<evidence type="ECO:0008006" key="3">
    <source>
        <dbReference type="Google" id="ProtNLM"/>
    </source>
</evidence>
<reference evidence="1 2" key="1">
    <citation type="journal article" date="2012" name="Genome Biol.">
        <title>Genome and low-iron response of an oceanic diatom adapted to chronic iron limitation.</title>
        <authorList>
            <person name="Lommer M."/>
            <person name="Specht M."/>
            <person name="Roy A.S."/>
            <person name="Kraemer L."/>
            <person name="Andreson R."/>
            <person name="Gutowska M.A."/>
            <person name="Wolf J."/>
            <person name="Bergner S.V."/>
            <person name="Schilhabel M.B."/>
            <person name="Klostermeier U.C."/>
            <person name="Beiko R.G."/>
            <person name="Rosenstiel P."/>
            <person name="Hippler M."/>
            <person name="Laroche J."/>
        </authorList>
    </citation>
    <scope>NUCLEOTIDE SEQUENCE [LARGE SCALE GENOMIC DNA]</scope>
    <source>
        <strain evidence="1 2">CCMP1005</strain>
    </source>
</reference>
<accession>K0R9K4</accession>
<keyword evidence="2" id="KW-1185">Reference proteome</keyword>
<dbReference type="PANTHER" id="PTHR43642:SF1">
    <property type="entry name" value="HYBRID SIGNAL TRANSDUCTION HISTIDINE KINASE G"/>
    <property type="match status" value="1"/>
</dbReference>
<dbReference type="Proteomes" id="UP000266841">
    <property type="component" value="Unassembled WGS sequence"/>
</dbReference>
<dbReference type="AlphaFoldDB" id="K0R9K4"/>
<name>K0R9K4_THAOC</name>
<dbReference type="InterPro" id="IPR053159">
    <property type="entry name" value="Hybrid_Histidine_Kinase"/>
</dbReference>
<comment type="caution">
    <text evidence="1">The sequence shown here is derived from an EMBL/GenBank/DDBJ whole genome shotgun (WGS) entry which is preliminary data.</text>
</comment>
<sequence length="238" mass="27078">MEATLSMTARFEQLNGCLALVTHYATLCKLTGLDRNPYVIFGSAMPIRSEDELLEFALRKDARAVTRAVNLSRFFSSFWLGRHEEAAEYGRSTRGSQQSTAVDIYHAFYYAITALILARRDAGESKKWIAIADPLVQLFRTLASYSAWNWENKLLLMEAESHFFKGEKDAAEKKYLSSIESAKDHKFVNEQGLGHELLSGFYSSYGDEDKSHTHKQHANDCYQEWGATAVLRRLRGDE</sequence>